<dbReference type="PANTHER" id="PTHR12455">
    <property type="entry name" value="NUCLEOLAR COMPLEX PROTEIN 4"/>
    <property type="match status" value="1"/>
</dbReference>
<gene>
    <name evidence="2" type="ORF">HPP92_025663</name>
</gene>
<dbReference type="GO" id="GO:0042254">
    <property type="term" value="P:ribosome biogenesis"/>
    <property type="evidence" value="ECO:0007669"/>
    <property type="project" value="InterPro"/>
</dbReference>
<accession>A0A835PJN0</accession>
<dbReference type="SUPFAM" id="SSF48371">
    <property type="entry name" value="ARM repeat"/>
    <property type="match status" value="1"/>
</dbReference>
<sequence>MASVPGKDTKQKPLTKRKKDAKQQISTVECVKTLGFQLLSSRVHSNNLPLLLSILSPSSKLELVLESIISLQAFFLSLLPEIPSLSSIAKQTETEDPEAIYRSWLRSSFDVFLNSLIEIAVSSKSSEAVRDVALDAIMDFVKQGSQGSFNFPIYHRLIQSIVGSADFADSLLNLLAKKYFNHVDVRYFTYTSLTKLSKGYISTAIAVDRKDDLQNYCEESKSKNNFDHIGSKFFLILREHPQGVNPMKKTWREIVEGLLTYKGVVGLREGAFERPQELLGVALGHCDLNHLEVLVSTSNAFWNFAIGGEAISANLE</sequence>
<feature type="region of interest" description="Disordered" evidence="1">
    <location>
        <begin position="1"/>
        <end position="20"/>
    </location>
</feature>
<dbReference type="GO" id="GO:0032040">
    <property type="term" value="C:small-subunit processome"/>
    <property type="evidence" value="ECO:0007669"/>
    <property type="project" value="TreeGrafter"/>
</dbReference>
<evidence type="ECO:0000256" key="1">
    <source>
        <dbReference type="SAM" id="MobiDB-lite"/>
    </source>
</evidence>
<dbReference type="PANTHER" id="PTHR12455:SF0">
    <property type="entry name" value="NUCLEOLAR COMPLEX PROTEIN 4 HOMOLOG"/>
    <property type="match status" value="1"/>
</dbReference>
<dbReference type="InterPro" id="IPR027193">
    <property type="entry name" value="Noc4"/>
</dbReference>
<reference evidence="2 3" key="1">
    <citation type="journal article" date="2020" name="Nat. Food">
        <title>A phased Vanilla planifolia genome enables genetic improvement of flavour and production.</title>
        <authorList>
            <person name="Hasing T."/>
            <person name="Tang H."/>
            <person name="Brym M."/>
            <person name="Khazi F."/>
            <person name="Huang T."/>
            <person name="Chambers A.H."/>
        </authorList>
    </citation>
    <scope>NUCLEOTIDE SEQUENCE [LARGE SCALE GENOMIC DNA]</scope>
    <source>
        <tissue evidence="2">Leaf</tissue>
    </source>
</reference>
<dbReference type="GO" id="GO:0030692">
    <property type="term" value="C:Noc4p-Nop14p complex"/>
    <property type="evidence" value="ECO:0007669"/>
    <property type="project" value="TreeGrafter"/>
</dbReference>
<organism evidence="2 3">
    <name type="scientific">Vanilla planifolia</name>
    <name type="common">Vanilla</name>
    <dbReference type="NCBI Taxonomy" id="51239"/>
    <lineage>
        <taxon>Eukaryota</taxon>
        <taxon>Viridiplantae</taxon>
        <taxon>Streptophyta</taxon>
        <taxon>Embryophyta</taxon>
        <taxon>Tracheophyta</taxon>
        <taxon>Spermatophyta</taxon>
        <taxon>Magnoliopsida</taxon>
        <taxon>Liliopsida</taxon>
        <taxon>Asparagales</taxon>
        <taxon>Orchidaceae</taxon>
        <taxon>Vanilloideae</taxon>
        <taxon>Vanilleae</taxon>
        <taxon>Vanilla</taxon>
    </lineage>
</organism>
<protein>
    <submittedName>
        <fullName evidence="2">Uncharacterized protein</fullName>
    </submittedName>
</protein>
<proteinExistence type="predicted"/>
<dbReference type="EMBL" id="JADCNL010000014">
    <property type="protein sequence ID" value="KAG0452999.1"/>
    <property type="molecule type" value="Genomic_DNA"/>
</dbReference>
<dbReference type="Proteomes" id="UP000636800">
    <property type="component" value="Unassembled WGS sequence"/>
</dbReference>
<comment type="caution">
    <text evidence="2">The sequence shown here is derived from an EMBL/GenBank/DDBJ whole genome shotgun (WGS) entry which is preliminary data.</text>
</comment>
<evidence type="ECO:0000313" key="2">
    <source>
        <dbReference type="EMBL" id="KAG0452999.1"/>
    </source>
</evidence>
<dbReference type="AlphaFoldDB" id="A0A835PJN0"/>
<name>A0A835PJN0_VANPL</name>
<keyword evidence="3" id="KW-1185">Reference proteome</keyword>
<evidence type="ECO:0000313" key="3">
    <source>
        <dbReference type="Proteomes" id="UP000636800"/>
    </source>
</evidence>
<dbReference type="InterPro" id="IPR016024">
    <property type="entry name" value="ARM-type_fold"/>
</dbReference>